<dbReference type="Proteomes" id="UP000800036">
    <property type="component" value="Unassembled WGS sequence"/>
</dbReference>
<sequence length="278" mass="30165">MSSVPVLPFLDGIRLATVDDLSRIAIVAAAGFFHSPTFHYQRVHHAAYPEDTLLSYWTEYDQAMKDPMSVVLVAEDVLKENEGDDEYPALKNAATYRPMNSSIGSKVVVGVASICMGNGSAYTGMFQAMCELASSSESRLIPANPNRDCCKERVRIYNEATAPAKARHLAGLMRLSTLSVHPAYWRRGHASRLFSWSTRLADLDGVPMGISAVSQGAIIAARAGFEERELVRVPRACGDSATSSVDGPKGVEMELWVAIRHPCGTPASRESATSLESQ</sequence>
<proteinExistence type="predicted"/>
<keyword evidence="2" id="KW-1185">Reference proteome</keyword>
<organism evidence="1 2">
    <name type="scientific">Bimuria novae-zelandiae CBS 107.79</name>
    <dbReference type="NCBI Taxonomy" id="1447943"/>
    <lineage>
        <taxon>Eukaryota</taxon>
        <taxon>Fungi</taxon>
        <taxon>Dikarya</taxon>
        <taxon>Ascomycota</taxon>
        <taxon>Pezizomycotina</taxon>
        <taxon>Dothideomycetes</taxon>
        <taxon>Pleosporomycetidae</taxon>
        <taxon>Pleosporales</taxon>
        <taxon>Massarineae</taxon>
        <taxon>Didymosphaeriaceae</taxon>
        <taxon>Bimuria</taxon>
    </lineage>
</organism>
<protein>
    <recommendedName>
        <fullName evidence="3">N-acetyltransferase domain-containing protein</fullName>
    </recommendedName>
</protein>
<dbReference type="EMBL" id="ML976662">
    <property type="protein sequence ID" value="KAF1977849.1"/>
    <property type="molecule type" value="Genomic_DNA"/>
</dbReference>
<dbReference type="InterPro" id="IPR052523">
    <property type="entry name" value="Trichothecene_AcTrans"/>
</dbReference>
<dbReference type="Gene3D" id="3.40.630.30">
    <property type="match status" value="1"/>
</dbReference>
<gene>
    <name evidence="1" type="ORF">BU23DRAFT_451407</name>
</gene>
<dbReference type="SUPFAM" id="SSF55729">
    <property type="entry name" value="Acyl-CoA N-acyltransferases (Nat)"/>
    <property type="match status" value="1"/>
</dbReference>
<accession>A0A6A5VMY9</accession>
<name>A0A6A5VMY9_9PLEO</name>
<dbReference type="AlphaFoldDB" id="A0A6A5VMY9"/>
<reference evidence="1" key="1">
    <citation type="journal article" date="2020" name="Stud. Mycol.">
        <title>101 Dothideomycetes genomes: a test case for predicting lifestyles and emergence of pathogens.</title>
        <authorList>
            <person name="Haridas S."/>
            <person name="Albert R."/>
            <person name="Binder M."/>
            <person name="Bloem J."/>
            <person name="Labutti K."/>
            <person name="Salamov A."/>
            <person name="Andreopoulos B."/>
            <person name="Baker S."/>
            <person name="Barry K."/>
            <person name="Bills G."/>
            <person name="Bluhm B."/>
            <person name="Cannon C."/>
            <person name="Castanera R."/>
            <person name="Culley D."/>
            <person name="Daum C."/>
            <person name="Ezra D."/>
            <person name="Gonzalez J."/>
            <person name="Henrissat B."/>
            <person name="Kuo A."/>
            <person name="Liang C."/>
            <person name="Lipzen A."/>
            <person name="Lutzoni F."/>
            <person name="Magnuson J."/>
            <person name="Mondo S."/>
            <person name="Nolan M."/>
            <person name="Ohm R."/>
            <person name="Pangilinan J."/>
            <person name="Park H.-J."/>
            <person name="Ramirez L."/>
            <person name="Alfaro M."/>
            <person name="Sun H."/>
            <person name="Tritt A."/>
            <person name="Yoshinaga Y."/>
            <person name="Zwiers L.-H."/>
            <person name="Turgeon B."/>
            <person name="Goodwin S."/>
            <person name="Spatafora J."/>
            <person name="Crous P."/>
            <person name="Grigoriev I."/>
        </authorList>
    </citation>
    <scope>NUCLEOTIDE SEQUENCE</scope>
    <source>
        <strain evidence="1">CBS 107.79</strain>
    </source>
</reference>
<evidence type="ECO:0000313" key="1">
    <source>
        <dbReference type="EMBL" id="KAF1977849.1"/>
    </source>
</evidence>
<evidence type="ECO:0000313" key="2">
    <source>
        <dbReference type="Proteomes" id="UP000800036"/>
    </source>
</evidence>
<dbReference type="PANTHER" id="PTHR42791:SF1">
    <property type="entry name" value="N-ACETYLTRANSFERASE DOMAIN-CONTAINING PROTEIN"/>
    <property type="match status" value="1"/>
</dbReference>
<dbReference type="InterPro" id="IPR016181">
    <property type="entry name" value="Acyl_CoA_acyltransferase"/>
</dbReference>
<evidence type="ECO:0008006" key="3">
    <source>
        <dbReference type="Google" id="ProtNLM"/>
    </source>
</evidence>
<dbReference type="PANTHER" id="PTHR42791">
    <property type="entry name" value="GNAT FAMILY ACETYLTRANSFERASE"/>
    <property type="match status" value="1"/>
</dbReference>
<dbReference type="OrthoDB" id="4738875at2759"/>